<keyword evidence="2" id="KW-0560">Oxidoreductase</keyword>
<dbReference type="PANTHER" id="PTHR43244">
    <property type="match status" value="1"/>
</dbReference>
<reference evidence="2 3" key="1">
    <citation type="submission" date="2020-07" db="EMBL/GenBank/DDBJ databases">
        <title>Halieaceae bacterium, F7430, whole genome shotgun sequencing project.</title>
        <authorList>
            <person name="Jiang S."/>
            <person name="Liu Z.W."/>
            <person name="Du Z.J."/>
        </authorList>
    </citation>
    <scope>NUCLEOTIDE SEQUENCE [LARGE SCALE GENOMIC DNA]</scope>
    <source>
        <strain evidence="2 3">F7430</strain>
    </source>
</reference>
<dbReference type="Gene3D" id="3.20.20.30">
    <property type="entry name" value="Luciferase-like domain"/>
    <property type="match status" value="1"/>
</dbReference>
<proteinExistence type="predicted"/>
<name>A0A7W2TW52_9GAMM</name>
<evidence type="ECO:0000313" key="2">
    <source>
        <dbReference type="EMBL" id="MBA6413052.1"/>
    </source>
</evidence>
<evidence type="ECO:0000259" key="1">
    <source>
        <dbReference type="Pfam" id="PF00296"/>
    </source>
</evidence>
<dbReference type="InterPro" id="IPR050564">
    <property type="entry name" value="F420-G6PD/mer"/>
</dbReference>
<dbReference type="Pfam" id="PF00296">
    <property type="entry name" value="Bac_luciferase"/>
    <property type="match status" value="1"/>
</dbReference>
<comment type="caution">
    <text evidence="2">The sequence shown here is derived from an EMBL/GenBank/DDBJ whole genome shotgun (WGS) entry which is preliminary data.</text>
</comment>
<organism evidence="2 3">
    <name type="scientific">Sediminihaliea albiluteola</name>
    <dbReference type="NCBI Taxonomy" id="2758564"/>
    <lineage>
        <taxon>Bacteria</taxon>
        <taxon>Pseudomonadati</taxon>
        <taxon>Pseudomonadota</taxon>
        <taxon>Gammaproteobacteria</taxon>
        <taxon>Cellvibrionales</taxon>
        <taxon>Halieaceae</taxon>
        <taxon>Sediminihaliea</taxon>
    </lineage>
</organism>
<evidence type="ECO:0000313" key="3">
    <source>
        <dbReference type="Proteomes" id="UP000539350"/>
    </source>
</evidence>
<accession>A0A7W2TW52</accession>
<dbReference type="SUPFAM" id="SSF51679">
    <property type="entry name" value="Bacterial luciferase-like"/>
    <property type="match status" value="1"/>
</dbReference>
<dbReference type="PANTHER" id="PTHR43244:SF2">
    <property type="entry name" value="CONSERVED HYPOTHETICAL ALANINE AND PROLINE-RICH PROTEIN"/>
    <property type="match status" value="1"/>
</dbReference>
<sequence length="345" mass="38320">MFKVYATTPETMGPEAIGEHAKRAEAMGFDGLQVPDAVHDGLVLATLALQATERLIVGTSVLVAFPRSPMTVAVAAWDLQRLSKGRFELGLGTQIRQNIEQRYSAKWLAPVAQMREYLEALKAIFHSFESGERLDYRGEHYSFTRLQPFFNPGPLEYPAPPLYCGAVGPLMTRMVGSTASGMITHPTNTPPRYIREVCLPRLQAGFDQAGRKTEDFQLILGSLLATGRDDATVAREWEKQRQRLAFLYSTPAYWPSLELFGWQDRGEHLLSLTREGRWQDLAAVVDDKMLEAFVPRGRYEQIAKLLQTRYAGLASALTFPIPDDPADDEAAAKAIAELKGSASSL</sequence>
<dbReference type="EC" id="1.-.-.-" evidence="2"/>
<dbReference type="InterPro" id="IPR036661">
    <property type="entry name" value="Luciferase-like_sf"/>
</dbReference>
<dbReference type="InterPro" id="IPR019919">
    <property type="entry name" value="Lucif-like_OxRdtase_MSMEG_2256"/>
</dbReference>
<dbReference type="RefSeq" id="WP_182171597.1">
    <property type="nucleotide sequence ID" value="NZ_JACFXU010000014.1"/>
</dbReference>
<dbReference type="Proteomes" id="UP000539350">
    <property type="component" value="Unassembled WGS sequence"/>
</dbReference>
<gene>
    <name evidence="2" type="ORF">H2508_08015</name>
</gene>
<dbReference type="InterPro" id="IPR011251">
    <property type="entry name" value="Luciferase-like_dom"/>
</dbReference>
<dbReference type="AlphaFoldDB" id="A0A7W2TW52"/>
<dbReference type="GO" id="GO:0016705">
    <property type="term" value="F:oxidoreductase activity, acting on paired donors, with incorporation or reduction of molecular oxygen"/>
    <property type="evidence" value="ECO:0007669"/>
    <property type="project" value="InterPro"/>
</dbReference>
<dbReference type="EMBL" id="JACFXU010000014">
    <property type="protein sequence ID" value="MBA6413052.1"/>
    <property type="molecule type" value="Genomic_DNA"/>
</dbReference>
<feature type="domain" description="Luciferase-like" evidence="1">
    <location>
        <begin position="11"/>
        <end position="311"/>
    </location>
</feature>
<dbReference type="NCBIfam" id="TIGR03617">
    <property type="entry name" value="F420_MSMEG_2256"/>
    <property type="match status" value="1"/>
</dbReference>
<dbReference type="CDD" id="cd01097">
    <property type="entry name" value="Tetrahydromethanopterin_reductase"/>
    <property type="match status" value="1"/>
</dbReference>
<protein>
    <submittedName>
        <fullName evidence="2">TIGR03617 family F420-dependent LLM class oxidoreductase</fullName>
        <ecNumber evidence="2">1.-.-.-</ecNumber>
    </submittedName>
</protein>
<keyword evidence="3" id="KW-1185">Reference proteome</keyword>